<accession>A0A3D2SF58</accession>
<reference evidence="2 3" key="1">
    <citation type="journal article" date="2018" name="Nat. Biotechnol.">
        <title>A standardized bacterial taxonomy based on genome phylogeny substantially revises the tree of life.</title>
        <authorList>
            <person name="Parks D.H."/>
            <person name="Chuvochina M."/>
            <person name="Waite D.W."/>
            <person name="Rinke C."/>
            <person name="Skarshewski A."/>
            <person name="Chaumeil P.A."/>
            <person name="Hugenholtz P."/>
        </authorList>
    </citation>
    <scope>NUCLEOTIDE SEQUENCE [LARGE SCALE GENOMIC DNA]</scope>
    <source>
        <strain evidence="2">UBA9667</strain>
    </source>
</reference>
<evidence type="ECO:0000313" key="2">
    <source>
        <dbReference type="EMBL" id="HCK24464.1"/>
    </source>
</evidence>
<proteinExistence type="predicted"/>
<name>A0A3D2SF58_9BACE</name>
<dbReference type="InterPro" id="IPR031025">
    <property type="entry name" value="LruC_dom"/>
</dbReference>
<dbReference type="InterPro" id="IPR032295">
    <property type="entry name" value="DUF4842"/>
</dbReference>
<feature type="domain" description="DUF4842" evidence="1">
    <location>
        <begin position="471"/>
        <end position="596"/>
    </location>
</feature>
<gene>
    <name evidence="2" type="ORF">DHW31_06765</name>
</gene>
<organism evidence="2 3">
    <name type="scientific">Bacteroides graminisolvens</name>
    <dbReference type="NCBI Taxonomy" id="477666"/>
    <lineage>
        <taxon>Bacteria</taxon>
        <taxon>Pseudomonadati</taxon>
        <taxon>Bacteroidota</taxon>
        <taxon>Bacteroidia</taxon>
        <taxon>Bacteroidales</taxon>
        <taxon>Bacteroidaceae</taxon>
        <taxon>Bacteroides</taxon>
    </lineage>
</organism>
<dbReference type="Pfam" id="PF16130">
    <property type="entry name" value="DUF4842"/>
    <property type="match status" value="1"/>
</dbReference>
<sequence>MAKGTATKGQPFVVSLLLSKQTASLYIQQTDPKGRSVVKSYDVQETMNCDFKTSVSSTVSAATRAAATRTTVAMPDYTTIPSGAIEVSSLSAWSALEGNKVYKMTGTYNRTINFWGNYNTITKLFVQGTWTIPSDFTFQNGIEVIVMNGGKIISTRDIAFVNSSYLTIMPGGSVSFRNLEFTNSGNELKNWGTVTTTQDLKISNGGLFYSKGTIVAEDASFNSSSLMQNEGTISLSGLFYMPYNASLMNTGEITAYYLQANGVSLTNNGKMIFNSIYELGNSTVTNNCFIESKLDVYIYNTSLNFNKGYLKGKDIVIKNCMVKLYNGSMIEATRTLDNESGSTYYDGGTGNRSLLKSPNMSGYGLYYYGNLTVEVNKHPLNILWFTAYYLQSPAQMARYGKSNVIIEVCTGTANEGDPGTDPENPTFPIESVNNTTYTYMFEDLWPLYGDYDMNDVVIRVKKTTLYLNSSNKVEKFKLEAELVAVGASKNIAAAVQFDNVPASSVSAVEYTTAKPTPLFIYNSIGLEEGQEKAVVPLFADAHKHMGGVDRAFVNTVKGSSSNKSNSPITISLLFSTPTLTAEDFGNDKLNFFIITDGLSSR</sequence>
<protein>
    <recommendedName>
        <fullName evidence="1">DUF4842 domain-containing protein</fullName>
    </recommendedName>
</protein>
<evidence type="ECO:0000313" key="3">
    <source>
        <dbReference type="Proteomes" id="UP000263098"/>
    </source>
</evidence>
<dbReference type="NCBIfam" id="TIGR04456">
    <property type="entry name" value="LruC_dom"/>
    <property type="match status" value="1"/>
</dbReference>
<dbReference type="EMBL" id="DPVG01000242">
    <property type="protein sequence ID" value="HCK24464.1"/>
    <property type="molecule type" value="Genomic_DNA"/>
</dbReference>
<dbReference type="Proteomes" id="UP000263098">
    <property type="component" value="Unassembled WGS sequence"/>
</dbReference>
<feature type="non-terminal residue" evidence="2">
    <location>
        <position position="601"/>
    </location>
</feature>
<evidence type="ECO:0000259" key="1">
    <source>
        <dbReference type="Pfam" id="PF16130"/>
    </source>
</evidence>
<dbReference type="AlphaFoldDB" id="A0A3D2SF58"/>
<comment type="caution">
    <text evidence="2">The sequence shown here is derived from an EMBL/GenBank/DDBJ whole genome shotgun (WGS) entry which is preliminary data.</text>
</comment>